<evidence type="ECO:0000313" key="2">
    <source>
        <dbReference type="Proteomes" id="UP001564626"/>
    </source>
</evidence>
<dbReference type="RefSeq" id="WP_345356136.1">
    <property type="nucleotide sequence ID" value="NZ_BAABII010000002.1"/>
</dbReference>
<dbReference type="EMBL" id="JBGEHV010000049">
    <property type="protein sequence ID" value="MEY8042146.1"/>
    <property type="molecule type" value="Genomic_DNA"/>
</dbReference>
<dbReference type="Proteomes" id="UP001564626">
    <property type="component" value="Unassembled WGS sequence"/>
</dbReference>
<comment type="caution">
    <text evidence="1">The sequence shown here is derived from an EMBL/GenBank/DDBJ whole genome shotgun (WGS) entry which is preliminary data.</text>
</comment>
<keyword evidence="2" id="KW-1185">Reference proteome</keyword>
<protein>
    <recommendedName>
        <fullName evidence="3">Sugar ABC transporter substrate-binding protein</fullName>
    </recommendedName>
</protein>
<accession>A0ABV4CQT1</accession>
<sequence>MHPTPEPAFLPLTIGVSRTAASAPEDPGRARAGEVRRCAEAADTAAAGCWAALLGGCHPAERAELPSRLRALAEAASCYTGRTWWLGGGSAHRRRVTEAQLRINDAVREGDGAEFAEAFVGYDQALATAVVSVRSAPERERLESPTP</sequence>
<proteinExistence type="predicted"/>
<organism evidence="1 2">
    <name type="scientific">Saccharopolyspora cebuensis</name>
    <dbReference type="NCBI Taxonomy" id="418759"/>
    <lineage>
        <taxon>Bacteria</taxon>
        <taxon>Bacillati</taxon>
        <taxon>Actinomycetota</taxon>
        <taxon>Actinomycetes</taxon>
        <taxon>Pseudonocardiales</taxon>
        <taxon>Pseudonocardiaceae</taxon>
        <taxon>Saccharopolyspora</taxon>
    </lineage>
</organism>
<name>A0ABV4CQT1_9PSEU</name>
<evidence type="ECO:0008006" key="3">
    <source>
        <dbReference type="Google" id="ProtNLM"/>
    </source>
</evidence>
<evidence type="ECO:0000313" key="1">
    <source>
        <dbReference type="EMBL" id="MEY8042146.1"/>
    </source>
</evidence>
<gene>
    <name evidence="1" type="ORF">AB8O55_22255</name>
</gene>
<reference evidence="1 2" key="1">
    <citation type="submission" date="2024-08" db="EMBL/GenBank/DDBJ databases">
        <title>Genome mining of Saccharopolyspora cebuensis PGLac3 from Nigerian medicinal plant.</title>
        <authorList>
            <person name="Ezeobiora C.E."/>
            <person name="Igbokwe N.H."/>
            <person name="Amin D.H."/>
            <person name="Mendie U.E."/>
        </authorList>
    </citation>
    <scope>NUCLEOTIDE SEQUENCE [LARGE SCALE GENOMIC DNA]</scope>
    <source>
        <strain evidence="1 2">PGLac3</strain>
    </source>
</reference>